<dbReference type="Gene3D" id="3.60.20.40">
    <property type="match status" value="1"/>
</dbReference>
<dbReference type="InterPro" id="IPR052896">
    <property type="entry name" value="GGT-like_enzyme"/>
</dbReference>
<protein>
    <submittedName>
        <fullName evidence="2">Gamma-glutamyltransferase family protein</fullName>
    </submittedName>
</protein>
<accession>A0ABS7ED99</accession>
<keyword evidence="3" id="KW-1185">Reference proteome</keyword>
<evidence type="ECO:0000313" key="2">
    <source>
        <dbReference type="EMBL" id="MBW8189776.1"/>
    </source>
</evidence>
<organism evidence="2 3">
    <name type="scientific">Neiella holothuriorum</name>
    <dbReference type="NCBI Taxonomy" id="2870530"/>
    <lineage>
        <taxon>Bacteria</taxon>
        <taxon>Pseudomonadati</taxon>
        <taxon>Pseudomonadota</taxon>
        <taxon>Gammaproteobacteria</taxon>
        <taxon>Alteromonadales</taxon>
        <taxon>Echinimonadaceae</taxon>
        <taxon>Neiella</taxon>
    </lineage>
</organism>
<dbReference type="PRINTS" id="PR01210">
    <property type="entry name" value="GGTRANSPTASE"/>
</dbReference>
<dbReference type="SUPFAM" id="SSF56235">
    <property type="entry name" value="N-terminal nucleophile aminohydrolases (Ntn hydrolases)"/>
    <property type="match status" value="1"/>
</dbReference>
<evidence type="ECO:0000256" key="1">
    <source>
        <dbReference type="SAM" id="MobiDB-lite"/>
    </source>
</evidence>
<dbReference type="InterPro" id="IPR029055">
    <property type="entry name" value="Ntn_hydrolases_N"/>
</dbReference>
<dbReference type="EMBL" id="JAHZSS010000002">
    <property type="protein sequence ID" value="MBW8189776.1"/>
    <property type="molecule type" value="Genomic_DNA"/>
</dbReference>
<evidence type="ECO:0000313" key="3">
    <source>
        <dbReference type="Proteomes" id="UP001166251"/>
    </source>
</evidence>
<sequence length="529" mass="56883">MAHDIAFTAPHHGATEIGLNVLKQGGNAVDAMVAAAAAISVLYPHMNSLAGDGFWLIQRPGEAPRAIDASGCSAKLATIDWYQQRNYSQIPGRGAPAALTVGGTLDGWRVAREIMAETNTVQPLTELLAPAAKLAREGIRVTNSLAAASRKVEYDMAAQLDYKKLFMPLKQPLIAGQLFTNSALAETLDTIASKGTDTFYRGELAVHIAAALEQQGSPIRYSDLANYVASEVTPLSTSISQGTLYNLPAPSQGLASLLILAIYDAIYQTDWDQTARIHGLLEATKQAFLVRDAEVTDPSRVSERWPSLLTDQHIQTLASNISDIAMPWPHVAEPGDTVWMGCTDAQGTMVSFIQSVYWEFGSGVVIPGTGLVWNNRGASFSLAPDDVNALGPGLKPFHTLNPAMAELKDGRRISYGTMGGEGQPQTQAALLSRYLYDDLNIQQAIAQDRWLLGRTWGDTDHDLKMEQGLYDQQAAKLTQLGHEIRPVPSCNELMGHAGAIVRHANGQLEAASDPRSDGAGLVDSIEETG</sequence>
<dbReference type="PANTHER" id="PTHR43881:SF5">
    <property type="entry name" value="GAMMA-GLUTAMYLTRANSPEPTIDASE"/>
    <property type="match status" value="1"/>
</dbReference>
<dbReference type="InterPro" id="IPR043138">
    <property type="entry name" value="GGT_lsub"/>
</dbReference>
<gene>
    <name evidence="2" type="ORF">K0504_01915</name>
</gene>
<dbReference type="Pfam" id="PF01019">
    <property type="entry name" value="G_glu_transpept"/>
    <property type="match status" value="1"/>
</dbReference>
<name>A0ABS7ED99_9GAMM</name>
<dbReference type="RefSeq" id="WP_220102468.1">
    <property type="nucleotide sequence ID" value="NZ_JAHZSS010000002.1"/>
</dbReference>
<reference evidence="2" key="1">
    <citation type="submission" date="2021-07" db="EMBL/GenBank/DDBJ databases">
        <title>Neiella marina sp. nov., isolated from the intestinal content of sea cucumber Apostichopus japonicus.</title>
        <authorList>
            <person name="Bai X."/>
        </authorList>
    </citation>
    <scope>NUCLEOTIDE SEQUENCE</scope>
    <source>
        <strain evidence="2">126</strain>
    </source>
</reference>
<dbReference type="Proteomes" id="UP001166251">
    <property type="component" value="Unassembled WGS sequence"/>
</dbReference>
<dbReference type="InterPro" id="IPR043137">
    <property type="entry name" value="GGT_ssub_C"/>
</dbReference>
<dbReference type="PANTHER" id="PTHR43881">
    <property type="entry name" value="GAMMA-GLUTAMYLTRANSPEPTIDASE (AFU_ORTHOLOGUE AFUA_4G13580)"/>
    <property type="match status" value="1"/>
</dbReference>
<proteinExistence type="predicted"/>
<feature type="region of interest" description="Disordered" evidence="1">
    <location>
        <begin position="509"/>
        <end position="529"/>
    </location>
</feature>
<comment type="caution">
    <text evidence="2">The sequence shown here is derived from an EMBL/GenBank/DDBJ whole genome shotgun (WGS) entry which is preliminary data.</text>
</comment>
<dbReference type="Gene3D" id="1.10.246.130">
    <property type="match status" value="1"/>
</dbReference>